<evidence type="ECO:0000313" key="2">
    <source>
        <dbReference type="Proteomes" id="UP000298714"/>
    </source>
</evidence>
<keyword evidence="2" id="KW-1185">Reference proteome</keyword>
<dbReference type="AlphaFoldDB" id="A0A4D7C336"/>
<name>A0A4D7C336_9SPHN</name>
<sequence length="136" mass="14942">MQLHNYSHAFQTDEACSDALAPHRDDPQLRALLEAWAQLGVAQRSAFIGVIRELQSTSSLIDENVSDLSRSFSVIVENSKKQSVYIRDIVEAATTITERPANSRSPTSFGTWTTRWQAALPRSSCSPGMHAHADGA</sequence>
<accession>A0A4D7C336</accession>
<organism evidence="1 2">
    <name type="scientific">Hankyongella ginsenosidimutans</name>
    <dbReference type="NCBI Taxonomy" id="1763828"/>
    <lineage>
        <taxon>Bacteria</taxon>
        <taxon>Pseudomonadati</taxon>
        <taxon>Pseudomonadota</taxon>
        <taxon>Alphaproteobacteria</taxon>
        <taxon>Sphingomonadales</taxon>
        <taxon>Sphingomonadaceae</taxon>
        <taxon>Hankyongella</taxon>
    </lineage>
</organism>
<dbReference type="KEGG" id="hgn:E6W36_07875"/>
<dbReference type="Proteomes" id="UP000298714">
    <property type="component" value="Chromosome"/>
</dbReference>
<protein>
    <submittedName>
        <fullName evidence="1">Uncharacterized protein</fullName>
    </submittedName>
</protein>
<gene>
    <name evidence="1" type="ORF">E6W36_07875</name>
</gene>
<dbReference type="EMBL" id="CP039704">
    <property type="protein sequence ID" value="QCI79491.1"/>
    <property type="molecule type" value="Genomic_DNA"/>
</dbReference>
<proteinExistence type="predicted"/>
<reference evidence="2" key="1">
    <citation type="submission" date="2019-04" db="EMBL/GenBank/DDBJ databases">
        <title>Complete genome sequence of Sphingomonas sp. W1-2-3.</title>
        <authorList>
            <person name="Im W.T."/>
        </authorList>
    </citation>
    <scope>NUCLEOTIDE SEQUENCE [LARGE SCALE GENOMIC DNA]</scope>
    <source>
        <strain evidence="2">W1-2-3</strain>
    </source>
</reference>
<evidence type="ECO:0000313" key="1">
    <source>
        <dbReference type="EMBL" id="QCI79491.1"/>
    </source>
</evidence>
<dbReference type="RefSeq" id="WP_222874339.1">
    <property type="nucleotide sequence ID" value="NZ_CP039704.1"/>
</dbReference>